<feature type="compositionally biased region" description="Basic residues" evidence="1">
    <location>
        <begin position="14"/>
        <end position="28"/>
    </location>
</feature>
<dbReference type="EMBL" id="JAFNEN010000332">
    <property type="protein sequence ID" value="KAG8185546.1"/>
    <property type="molecule type" value="Genomic_DNA"/>
</dbReference>
<protein>
    <submittedName>
        <fullName evidence="2">Uncharacterized protein</fullName>
    </submittedName>
</protein>
<feature type="region of interest" description="Disordered" evidence="1">
    <location>
        <begin position="1"/>
        <end position="28"/>
    </location>
</feature>
<dbReference type="AlphaFoldDB" id="A0AAV6UPM4"/>
<keyword evidence="3" id="KW-1185">Reference proteome</keyword>
<organism evidence="2 3">
    <name type="scientific">Oedothorax gibbosus</name>
    <dbReference type="NCBI Taxonomy" id="931172"/>
    <lineage>
        <taxon>Eukaryota</taxon>
        <taxon>Metazoa</taxon>
        <taxon>Ecdysozoa</taxon>
        <taxon>Arthropoda</taxon>
        <taxon>Chelicerata</taxon>
        <taxon>Arachnida</taxon>
        <taxon>Araneae</taxon>
        <taxon>Araneomorphae</taxon>
        <taxon>Entelegynae</taxon>
        <taxon>Araneoidea</taxon>
        <taxon>Linyphiidae</taxon>
        <taxon>Erigoninae</taxon>
        <taxon>Oedothorax</taxon>
    </lineage>
</organism>
<proteinExistence type="predicted"/>
<evidence type="ECO:0000313" key="2">
    <source>
        <dbReference type="EMBL" id="KAG8185546.1"/>
    </source>
</evidence>
<accession>A0AAV6UPM4</accession>
<comment type="caution">
    <text evidence="2">The sequence shown here is derived from an EMBL/GenBank/DDBJ whole genome shotgun (WGS) entry which is preliminary data.</text>
</comment>
<gene>
    <name evidence="2" type="ORF">JTE90_017552</name>
</gene>
<sequence length="82" mass="9795">MRKSEKRTTYVQMMRKKHPASLRASHKRRGEHFDGRRFLTVDLTPTTRMRYAEDEIDEDPNFTKLIFVSSSHSDRKSRKHSS</sequence>
<name>A0AAV6UPM4_9ARAC</name>
<evidence type="ECO:0000313" key="3">
    <source>
        <dbReference type="Proteomes" id="UP000827092"/>
    </source>
</evidence>
<dbReference type="Proteomes" id="UP000827092">
    <property type="component" value="Unassembled WGS sequence"/>
</dbReference>
<reference evidence="2 3" key="1">
    <citation type="journal article" date="2022" name="Nat. Ecol. Evol.">
        <title>A masculinizing supergene underlies an exaggerated male reproductive morph in a spider.</title>
        <authorList>
            <person name="Hendrickx F."/>
            <person name="De Corte Z."/>
            <person name="Sonet G."/>
            <person name="Van Belleghem S.M."/>
            <person name="Kostlbacher S."/>
            <person name="Vangestel C."/>
        </authorList>
    </citation>
    <scope>NUCLEOTIDE SEQUENCE [LARGE SCALE GENOMIC DNA]</scope>
    <source>
        <strain evidence="2">W744_W776</strain>
    </source>
</reference>
<evidence type="ECO:0000256" key="1">
    <source>
        <dbReference type="SAM" id="MobiDB-lite"/>
    </source>
</evidence>